<feature type="binding site" evidence="1">
    <location>
        <position position="38"/>
    </location>
    <ligand>
        <name>ATP</name>
        <dbReference type="ChEBI" id="CHEBI:30616"/>
    </ligand>
</feature>
<dbReference type="InterPro" id="IPR017441">
    <property type="entry name" value="Protein_kinase_ATP_BS"/>
</dbReference>
<sequence length="90" mass="10059">MPKIDPDEIEMGEILGRGGFGYVCKAIWRPKNRQVACKVIEISSESSSSELLQRSFLLELAAYRELSGAYILRTYGYGNRKLPATHSHGP</sequence>
<dbReference type="Pfam" id="PF00069">
    <property type="entry name" value="Pkinase"/>
    <property type="match status" value="1"/>
</dbReference>
<dbReference type="PROSITE" id="PS50011">
    <property type="entry name" value="PROTEIN_KINASE_DOM"/>
    <property type="match status" value="1"/>
</dbReference>
<gene>
    <name evidence="3" type="ORF">UJA718_LOCUS42424</name>
</gene>
<feature type="non-terminal residue" evidence="3">
    <location>
        <position position="1"/>
    </location>
</feature>
<dbReference type="InterPro" id="IPR011009">
    <property type="entry name" value="Kinase-like_dom_sf"/>
</dbReference>
<dbReference type="PROSITE" id="PS00107">
    <property type="entry name" value="PROTEIN_KINASE_ATP"/>
    <property type="match status" value="1"/>
</dbReference>
<dbReference type="Proteomes" id="UP000663873">
    <property type="component" value="Unassembled WGS sequence"/>
</dbReference>
<keyword evidence="1" id="KW-0067">ATP-binding</keyword>
<keyword evidence="4" id="KW-1185">Reference proteome</keyword>
<dbReference type="Gene3D" id="3.30.200.20">
    <property type="entry name" value="Phosphorylase Kinase, domain 1"/>
    <property type="match status" value="1"/>
</dbReference>
<accession>A0A821QJC7</accession>
<dbReference type="AlphaFoldDB" id="A0A821QJC7"/>
<evidence type="ECO:0000313" key="4">
    <source>
        <dbReference type="Proteomes" id="UP000663873"/>
    </source>
</evidence>
<dbReference type="EMBL" id="CAJOBP010054465">
    <property type="protein sequence ID" value="CAF4827079.1"/>
    <property type="molecule type" value="Genomic_DNA"/>
</dbReference>
<dbReference type="GO" id="GO:0004672">
    <property type="term" value="F:protein kinase activity"/>
    <property type="evidence" value="ECO:0007669"/>
    <property type="project" value="InterPro"/>
</dbReference>
<evidence type="ECO:0000259" key="2">
    <source>
        <dbReference type="PROSITE" id="PS50011"/>
    </source>
</evidence>
<proteinExistence type="predicted"/>
<dbReference type="SUPFAM" id="SSF56112">
    <property type="entry name" value="Protein kinase-like (PK-like)"/>
    <property type="match status" value="1"/>
</dbReference>
<organism evidence="3 4">
    <name type="scientific">Rotaria socialis</name>
    <dbReference type="NCBI Taxonomy" id="392032"/>
    <lineage>
        <taxon>Eukaryota</taxon>
        <taxon>Metazoa</taxon>
        <taxon>Spiralia</taxon>
        <taxon>Gnathifera</taxon>
        <taxon>Rotifera</taxon>
        <taxon>Eurotatoria</taxon>
        <taxon>Bdelloidea</taxon>
        <taxon>Philodinida</taxon>
        <taxon>Philodinidae</taxon>
        <taxon>Rotaria</taxon>
    </lineage>
</organism>
<reference evidence="3" key="1">
    <citation type="submission" date="2021-02" db="EMBL/GenBank/DDBJ databases">
        <authorList>
            <person name="Nowell W R."/>
        </authorList>
    </citation>
    <scope>NUCLEOTIDE SEQUENCE</scope>
</reference>
<comment type="caution">
    <text evidence="3">The sequence shown here is derived from an EMBL/GenBank/DDBJ whole genome shotgun (WGS) entry which is preliminary data.</text>
</comment>
<name>A0A821QJC7_9BILA</name>
<keyword evidence="1" id="KW-0547">Nucleotide-binding</keyword>
<feature type="non-terminal residue" evidence="3">
    <location>
        <position position="90"/>
    </location>
</feature>
<evidence type="ECO:0000313" key="3">
    <source>
        <dbReference type="EMBL" id="CAF4827079.1"/>
    </source>
</evidence>
<dbReference type="InterPro" id="IPR000719">
    <property type="entry name" value="Prot_kinase_dom"/>
</dbReference>
<feature type="domain" description="Protein kinase" evidence="2">
    <location>
        <begin position="9"/>
        <end position="90"/>
    </location>
</feature>
<evidence type="ECO:0000256" key="1">
    <source>
        <dbReference type="PROSITE-ProRule" id="PRU10141"/>
    </source>
</evidence>
<protein>
    <recommendedName>
        <fullName evidence="2">Protein kinase domain-containing protein</fullName>
    </recommendedName>
</protein>
<dbReference type="GO" id="GO:0005524">
    <property type="term" value="F:ATP binding"/>
    <property type="evidence" value="ECO:0007669"/>
    <property type="project" value="UniProtKB-UniRule"/>
</dbReference>